<dbReference type="GO" id="GO:0004817">
    <property type="term" value="F:cysteine-tRNA ligase activity"/>
    <property type="evidence" value="ECO:0007669"/>
    <property type="project" value="UniProtKB-UniRule"/>
</dbReference>
<dbReference type="GO" id="GO:0005829">
    <property type="term" value="C:cytosol"/>
    <property type="evidence" value="ECO:0007669"/>
    <property type="project" value="TreeGrafter"/>
</dbReference>
<evidence type="ECO:0000256" key="9">
    <source>
        <dbReference type="ARBA" id="ARBA00022840"/>
    </source>
</evidence>
<dbReference type="Proteomes" id="UP000322454">
    <property type="component" value="Unassembled WGS sequence"/>
</dbReference>
<dbReference type="GO" id="GO:0008270">
    <property type="term" value="F:zinc ion binding"/>
    <property type="evidence" value="ECO:0007669"/>
    <property type="project" value="UniProtKB-UniRule"/>
</dbReference>
<dbReference type="EC" id="6.1.1.16" evidence="12"/>
<keyword evidence="9 12" id="KW-0067">ATP-binding</keyword>
<dbReference type="SUPFAM" id="SSF52374">
    <property type="entry name" value="Nucleotidylyl transferase"/>
    <property type="match status" value="1"/>
</dbReference>
<evidence type="ECO:0000313" key="15">
    <source>
        <dbReference type="Proteomes" id="UP000322454"/>
    </source>
</evidence>
<evidence type="ECO:0000256" key="7">
    <source>
        <dbReference type="ARBA" id="ARBA00022741"/>
    </source>
</evidence>
<keyword evidence="4 12" id="KW-0963">Cytoplasm</keyword>
<keyword evidence="6 12" id="KW-0479">Metal-binding</keyword>
<protein>
    <recommendedName>
        <fullName evidence="12">Cysteine--tRNA ligase</fullName>
        <ecNumber evidence="12">6.1.1.16</ecNumber>
    </recommendedName>
    <alternativeName>
        <fullName evidence="12">Cysteinyl-tRNA synthetase</fullName>
        <shortName evidence="12">CysRS</shortName>
    </alternativeName>
</protein>
<comment type="subunit">
    <text evidence="3 12">Monomer.</text>
</comment>
<evidence type="ECO:0000256" key="8">
    <source>
        <dbReference type="ARBA" id="ARBA00022833"/>
    </source>
</evidence>
<dbReference type="FunFam" id="3.40.50.620:FF:000009">
    <property type="entry name" value="Cysteine--tRNA ligase"/>
    <property type="match status" value="1"/>
</dbReference>
<organism evidence="14 15">
    <name type="scientific">Candidatus Acidulodesulfobacterium acidiphilum</name>
    <dbReference type="NCBI Taxonomy" id="2597224"/>
    <lineage>
        <taxon>Bacteria</taxon>
        <taxon>Deltaproteobacteria</taxon>
        <taxon>Candidatus Acidulodesulfobacterales</taxon>
        <taxon>Candidatus Acidulodesulfobacterium</taxon>
    </lineage>
</organism>
<dbReference type="InterPro" id="IPR024909">
    <property type="entry name" value="Cys-tRNA/MSH_ligase"/>
</dbReference>
<evidence type="ECO:0000256" key="11">
    <source>
        <dbReference type="ARBA" id="ARBA00023146"/>
    </source>
</evidence>
<comment type="cofactor">
    <cofactor evidence="12">
        <name>Zn(2+)</name>
        <dbReference type="ChEBI" id="CHEBI:29105"/>
    </cofactor>
    <text evidence="12">Binds 1 zinc ion per subunit.</text>
</comment>
<evidence type="ECO:0000256" key="10">
    <source>
        <dbReference type="ARBA" id="ARBA00022917"/>
    </source>
</evidence>
<dbReference type="SMART" id="SM00840">
    <property type="entry name" value="DALR_2"/>
    <property type="match status" value="1"/>
</dbReference>
<evidence type="ECO:0000256" key="12">
    <source>
        <dbReference type="HAMAP-Rule" id="MF_00041"/>
    </source>
</evidence>
<keyword evidence="5 12" id="KW-0436">Ligase</keyword>
<dbReference type="NCBIfam" id="TIGR00435">
    <property type="entry name" value="cysS"/>
    <property type="match status" value="1"/>
</dbReference>
<keyword evidence="11 12" id="KW-0030">Aminoacyl-tRNA synthetase</keyword>
<dbReference type="EMBL" id="SHMQ01000027">
    <property type="protein sequence ID" value="RZV37919.1"/>
    <property type="molecule type" value="Genomic_DNA"/>
</dbReference>
<evidence type="ECO:0000313" key="14">
    <source>
        <dbReference type="EMBL" id="RZV37919.1"/>
    </source>
</evidence>
<dbReference type="GO" id="GO:0006423">
    <property type="term" value="P:cysteinyl-tRNA aminoacylation"/>
    <property type="evidence" value="ECO:0007669"/>
    <property type="project" value="UniProtKB-UniRule"/>
</dbReference>
<dbReference type="Pfam" id="PF01406">
    <property type="entry name" value="tRNA-synt_1e"/>
    <property type="match status" value="1"/>
</dbReference>
<evidence type="ECO:0000256" key="4">
    <source>
        <dbReference type="ARBA" id="ARBA00022490"/>
    </source>
</evidence>
<feature type="domain" description="Cysteinyl-tRNA synthetase class Ia DALR" evidence="13">
    <location>
        <begin position="388"/>
        <end position="460"/>
    </location>
</feature>
<dbReference type="SUPFAM" id="SSF47323">
    <property type="entry name" value="Anticodon-binding domain of a subclass of class I aminoacyl-tRNA synthetases"/>
    <property type="match status" value="1"/>
</dbReference>
<dbReference type="GO" id="GO:0005524">
    <property type="term" value="F:ATP binding"/>
    <property type="evidence" value="ECO:0007669"/>
    <property type="project" value="UniProtKB-UniRule"/>
</dbReference>
<feature type="binding site" evidence="12">
    <location>
        <position position="241"/>
    </location>
    <ligand>
        <name>Zn(2+)</name>
        <dbReference type="ChEBI" id="CHEBI:29105"/>
    </ligand>
</feature>
<feature type="binding site" evidence="12">
    <location>
        <position position="276"/>
    </location>
    <ligand>
        <name>ATP</name>
        <dbReference type="ChEBI" id="CHEBI:30616"/>
    </ligand>
</feature>
<feature type="binding site" evidence="12">
    <location>
        <position position="216"/>
    </location>
    <ligand>
        <name>Zn(2+)</name>
        <dbReference type="ChEBI" id="CHEBI:29105"/>
    </ligand>
</feature>
<keyword evidence="10 12" id="KW-0648">Protein biosynthesis</keyword>
<comment type="catalytic activity">
    <reaction evidence="12">
        <text>tRNA(Cys) + L-cysteine + ATP = L-cysteinyl-tRNA(Cys) + AMP + diphosphate</text>
        <dbReference type="Rhea" id="RHEA:17773"/>
        <dbReference type="Rhea" id="RHEA-COMP:9661"/>
        <dbReference type="Rhea" id="RHEA-COMP:9679"/>
        <dbReference type="ChEBI" id="CHEBI:30616"/>
        <dbReference type="ChEBI" id="CHEBI:33019"/>
        <dbReference type="ChEBI" id="CHEBI:35235"/>
        <dbReference type="ChEBI" id="CHEBI:78442"/>
        <dbReference type="ChEBI" id="CHEBI:78517"/>
        <dbReference type="ChEBI" id="CHEBI:456215"/>
        <dbReference type="EC" id="6.1.1.16"/>
    </reaction>
</comment>
<dbReference type="InterPro" id="IPR014729">
    <property type="entry name" value="Rossmann-like_a/b/a_fold"/>
</dbReference>
<dbReference type="InterPro" id="IPR015803">
    <property type="entry name" value="Cys-tRNA-ligase"/>
</dbReference>
<dbReference type="PANTHER" id="PTHR10890:SF3">
    <property type="entry name" value="CYSTEINE--TRNA LIGASE, CYTOPLASMIC"/>
    <property type="match status" value="1"/>
</dbReference>
<dbReference type="Gene3D" id="3.40.50.620">
    <property type="entry name" value="HUPs"/>
    <property type="match status" value="1"/>
</dbReference>
<dbReference type="AlphaFoldDB" id="A0A520X9P1"/>
<dbReference type="PANTHER" id="PTHR10890">
    <property type="entry name" value="CYSTEINYL-TRNA SYNTHETASE"/>
    <property type="match status" value="1"/>
</dbReference>
<feature type="binding site" evidence="12">
    <location>
        <position position="245"/>
    </location>
    <ligand>
        <name>Zn(2+)</name>
        <dbReference type="ChEBI" id="CHEBI:29105"/>
    </ligand>
</feature>
<proteinExistence type="inferred from homology"/>
<dbReference type="InterPro" id="IPR032678">
    <property type="entry name" value="tRNA-synt_1_cat_dom"/>
</dbReference>
<evidence type="ECO:0000256" key="2">
    <source>
        <dbReference type="ARBA" id="ARBA00005594"/>
    </source>
</evidence>
<reference evidence="14 15" key="1">
    <citation type="submission" date="2019-01" db="EMBL/GenBank/DDBJ databases">
        <title>Insights into ecological role of a new deltaproteobacterial order Candidatus Sinidesulfobacterales (Sva0485) by metagenomics and metatranscriptomics.</title>
        <authorList>
            <person name="Tan S."/>
            <person name="Liu J."/>
            <person name="Fang Y."/>
            <person name="Hedlund B."/>
            <person name="Lian Z.-H."/>
            <person name="Huang L.-Y."/>
            <person name="Li J.-T."/>
            <person name="Huang L.-N."/>
            <person name="Li W.-J."/>
            <person name="Jiang H.-C."/>
            <person name="Dong H.-L."/>
            <person name="Shu W.-S."/>
        </authorList>
    </citation>
    <scope>NUCLEOTIDE SEQUENCE [LARGE SCALE GENOMIC DNA]</scope>
    <source>
        <strain evidence="14">AP4</strain>
    </source>
</reference>
<dbReference type="HAMAP" id="MF_00041">
    <property type="entry name" value="Cys_tRNA_synth"/>
    <property type="match status" value="1"/>
</dbReference>
<comment type="similarity">
    <text evidence="2 12">Belongs to the class-I aminoacyl-tRNA synthetase family.</text>
</comment>
<dbReference type="Gene3D" id="1.20.120.1910">
    <property type="entry name" value="Cysteine-tRNA ligase, C-terminal anti-codon recognition domain"/>
    <property type="match status" value="1"/>
</dbReference>
<dbReference type="InterPro" id="IPR015273">
    <property type="entry name" value="Cys-tRNA-synt_Ia_DALR"/>
</dbReference>
<keyword evidence="7 12" id="KW-0547">Nucleotide-binding</keyword>
<gene>
    <name evidence="12" type="primary">cysS</name>
    <name evidence="14" type="ORF">EVJ48_08025</name>
</gene>
<dbReference type="CDD" id="cd00672">
    <property type="entry name" value="CysRS_core"/>
    <property type="match status" value="1"/>
</dbReference>
<feature type="binding site" evidence="12">
    <location>
        <position position="36"/>
    </location>
    <ligand>
        <name>Zn(2+)</name>
        <dbReference type="ChEBI" id="CHEBI:29105"/>
    </ligand>
</feature>
<name>A0A520X9P1_9DELT</name>
<dbReference type="InterPro" id="IPR009080">
    <property type="entry name" value="tRNAsynth_Ia_anticodon-bd"/>
</dbReference>
<evidence type="ECO:0000256" key="6">
    <source>
        <dbReference type="ARBA" id="ARBA00022723"/>
    </source>
</evidence>
<accession>A0A520X9P1</accession>
<evidence type="ECO:0000256" key="5">
    <source>
        <dbReference type="ARBA" id="ARBA00022598"/>
    </source>
</evidence>
<dbReference type="Pfam" id="PF09190">
    <property type="entry name" value="DALR_2"/>
    <property type="match status" value="1"/>
</dbReference>
<comment type="subcellular location">
    <subcellularLocation>
        <location evidence="1 12">Cytoplasm</location>
    </subcellularLocation>
</comment>
<feature type="short sequence motif" description="'KMSKS' region" evidence="12">
    <location>
        <begin position="273"/>
        <end position="277"/>
    </location>
</feature>
<evidence type="ECO:0000259" key="13">
    <source>
        <dbReference type="SMART" id="SM00840"/>
    </source>
</evidence>
<feature type="short sequence motif" description="'HIGH' region" evidence="12">
    <location>
        <begin position="38"/>
        <end position="48"/>
    </location>
</feature>
<evidence type="ECO:0000256" key="1">
    <source>
        <dbReference type="ARBA" id="ARBA00004496"/>
    </source>
</evidence>
<evidence type="ECO:0000256" key="3">
    <source>
        <dbReference type="ARBA" id="ARBA00011245"/>
    </source>
</evidence>
<comment type="caution">
    <text evidence="14">The sequence shown here is derived from an EMBL/GenBank/DDBJ whole genome shotgun (WGS) entry which is preliminary data.</text>
</comment>
<dbReference type="PRINTS" id="PR00983">
    <property type="entry name" value="TRNASYNTHCYS"/>
</dbReference>
<keyword evidence="8 12" id="KW-0862">Zinc</keyword>
<sequence>MDKKNKKLDIYIFNTLSLSKELFKPINEDKVLMYVCGITAYDLSHIGHARAYITFDIIYRFLKSVGYNVIYVRNFTDIDDKIIKKANEEKKTTEAVSSKYIDEYHKDMDALSVLSPSYEPKATETIPEMIEVASKLIDKGNAYEINGDVFFRVNSFKDYGKLSHKNIDELIAGSRIPVNEEKENFLDFALWKKSKEGEPSWDSPWGKGRPGWHIECSAMSMKFLGESIDIHGGGSDLIFPHHENEIAQSESYTGKNFVNYWIHNGFVNINSEKMSKSLKNFVTVREVLEKFHPEALRLFFMFTHYRSFIDFSYEGIESARQSLLRLYQAVNLYNEFKKLTDEKRIEIKDANEKYEGFKTENSVSADDGNNGRTVKCKNPENIERYISLFYASMGDDFNTAKALSVIFDLVRKTNKIIKDAMAQNFIERADLTFLDSAMILMNHSLPDIFGILNEDPKLFIESNSAPVNYEDGTTGVSPAVAIGAEEIEKLIERRNALRKSKEYAAADEIRKSLLEKGVTLEDTNFGTTYKIIGVN</sequence>